<feature type="non-terminal residue" evidence="2">
    <location>
        <position position="1"/>
    </location>
</feature>
<feature type="compositionally biased region" description="Basic and acidic residues" evidence="1">
    <location>
        <begin position="11"/>
        <end position="23"/>
    </location>
</feature>
<gene>
    <name evidence="2" type="ORF">RFI_38520</name>
</gene>
<evidence type="ECO:0000313" key="3">
    <source>
        <dbReference type="Proteomes" id="UP000023152"/>
    </source>
</evidence>
<reference evidence="2 3" key="1">
    <citation type="journal article" date="2013" name="Curr. Biol.">
        <title>The Genome of the Foraminiferan Reticulomyxa filosa.</title>
        <authorList>
            <person name="Glockner G."/>
            <person name="Hulsmann N."/>
            <person name="Schleicher M."/>
            <person name="Noegel A.A."/>
            <person name="Eichinger L."/>
            <person name="Gallinger C."/>
            <person name="Pawlowski J."/>
            <person name="Sierra R."/>
            <person name="Euteneuer U."/>
            <person name="Pillet L."/>
            <person name="Moustafa A."/>
            <person name="Platzer M."/>
            <person name="Groth M."/>
            <person name="Szafranski K."/>
            <person name="Schliwa M."/>
        </authorList>
    </citation>
    <scope>NUCLEOTIDE SEQUENCE [LARGE SCALE GENOMIC DNA]</scope>
</reference>
<dbReference type="EMBL" id="ASPP01045286">
    <property type="protein sequence ID" value="ETN98968.1"/>
    <property type="molecule type" value="Genomic_DNA"/>
</dbReference>
<protein>
    <submittedName>
        <fullName evidence="2">Uncharacterized protein</fullName>
    </submittedName>
</protein>
<feature type="region of interest" description="Disordered" evidence="1">
    <location>
        <begin position="1"/>
        <end position="26"/>
    </location>
</feature>
<dbReference type="AlphaFoldDB" id="X6LBR7"/>
<comment type="caution">
    <text evidence="2">The sequence shown here is derived from an EMBL/GenBank/DDBJ whole genome shotgun (WGS) entry which is preliminary data.</text>
</comment>
<feature type="compositionally biased region" description="Basic residues" evidence="1">
    <location>
        <begin position="1"/>
        <end position="10"/>
    </location>
</feature>
<sequence>SVHSYCRKTPMRKEQRTKNDSTTETKNAVSSNQTIISKSLFEISNQDIVCVSNTMVNKIINTWHCPTLEYGHEYDDDSNERIDFQSIEDEIYNKAILGRHIIDLTIPMFQYADELTIESYLKSLENRYPDLKNHSSTSDEWESIQSIFSDPQDKQDAVQILCQVIVLLNRADKINLLVHFFFIHFFLSLIQKILLNRTELLCNWMKTMKFDQWQYELFKERSGIKMLLLSKISRYFAVILNAHVLKFKKINTIIQFLQRISIFCISKKKNKLYFI</sequence>
<accession>X6LBR7</accession>
<evidence type="ECO:0000313" key="2">
    <source>
        <dbReference type="EMBL" id="ETN98968.1"/>
    </source>
</evidence>
<proteinExistence type="predicted"/>
<name>X6LBR7_RETFI</name>
<keyword evidence="3" id="KW-1185">Reference proteome</keyword>
<organism evidence="2 3">
    <name type="scientific">Reticulomyxa filosa</name>
    <dbReference type="NCBI Taxonomy" id="46433"/>
    <lineage>
        <taxon>Eukaryota</taxon>
        <taxon>Sar</taxon>
        <taxon>Rhizaria</taxon>
        <taxon>Retaria</taxon>
        <taxon>Foraminifera</taxon>
        <taxon>Monothalamids</taxon>
        <taxon>Reticulomyxidae</taxon>
        <taxon>Reticulomyxa</taxon>
    </lineage>
</organism>
<dbReference type="Proteomes" id="UP000023152">
    <property type="component" value="Unassembled WGS sequence"/>
</dbReference>
<evidence type="ECO:0000256" key="1">
    <source>
        <dbReference type="SAM" id="MobiDB-lite"/>
    </source>
</evidence>